<evidence type="ECO:0000313" key="8">
    <source>
        <dbReference type="Proteomes" id="UP000609064"/>
    </source>
</evidence>
<feature type="signal peptide" evidence="5">
    <location>
        <begin position="1"/>
        <end position="25"/>
    </location>
</feature>
<evidence type="ECO:0000256" key="2">
    <source>
        <dbReference type="ARBA" id="ARBA00023136"/>
    </source>
</evidence>
<reference evidence="7" key="1">
    <citation type="journal article" date="2014" name="Int. J. Syst. Evol. Microbiol.">
        <title>Complete genome sequence of Corynebacterium casei LMG S-19264T (=DSM 44701T), isolated from a smear-ripened cheese.</title>
        <authorList>
            <consortium name="US DOE Joint Genome Institute (JGI-PGF)"/>
            <person name="Walter F."/>
            <person name="Albersmeier A."/>
            <person name="Kalinowski J."/>
            <person name="Ruckert C."/>
        </authorList>
    </citation>
    <scope>NUCLEOTIDE SEQUENCE</scope>
    <source>
        <strain evidence="7">CGMCC 1.15958</strain>
    </source>
</reference>
<sequence>MKVNRIIAITCVGALLALSTEPSFAQTKKKTPLKKSQKGAVIGAGSGAVIGGIIGKNKNNTAIGAIIGATVGGAAGAVIGDIMDKKAEKLKEGLGENAKVERVGEGVKLTMDNNLLFDFGSSVLLPTTKTSLRTVADNLKKDTQIELLVEGNTDSVGSTEFNKRLSKMRARAVSNFLISEGIASNRIKTVGMGEGNPIASNSTETGRQQNRRVEIGIYASEQMKKEVSSPVSLR</sequence>
<keyword evidence="8" id="KW-1185">Reference proteome</keyword>
<dbReference type="PRINTS" id="PR01021">
    <property type="entry name" value="OMPADOMAIN"/>
</dbReference>
<dbReference type="Proteomes" id="UP000609064">
    <property type="component" value="Unassembled WGS sequence"/>
</dbReference>
<keyword evidence="5" id="KW-0732">Signal</keyword>
<gene>
    <name evidence="7" type="ORF">GCM10011514_08150</name>
</gene>
<reference evidence="7" key="2">
    <citation type="submission" date="2020-09" db="EMBL/GenBank/DDBJ databases">
        <authorList>
            <person name="Sun Q."/>
            <person name="Zhou Y."/>
        </authorList>
    </citation>
    <scope>NUCLEOTIDE SEQUENCE</scope>
    <source>
        <strain evidence="7">CGMCC 1.15958</strain>
    </source>
</reference>
<evidence type="ECO:0000256" key="3">
    <source>
        <dbReference type="ARBA" id="ARBA00023237"/>
    </source>
</evidence>
<name>A0A917DLB8_9BACT</name>
<evidence type="ECO:0000313" key="7">
    <source>
        <dbReference type="EMBL" id="GGD46477.1"/>
    </source>
</evidence>
<comment type="subcellular location">
    <subcellularLocation>
        <location evidence="1">Cell outer membrane</location>
    </subcellularLocation>
</comment>
<dbReference type="AlphaFoldDB" id="A0A917DLB8"/>
<organism evidence="7 8">
    <name type="scientific">Emticicia aquatilis</name>
    <dbReference type="NCBI Taxonomy" id="1537369"/>
    <lineage>
        <taxon>Bacteria</taxon>
        <taxon>Pseudomonadati</taxon>
        <taxon>Bacteroidota</taxon>
        <taxon>Cytophagia</taxon>
        <taxon>Cytophagales</taxon>
        <taxon>Leadbetterellaceae</taxon>
        <taxon>Emticicia</taxon>
    </lineage>
</organism>
<dbReference type="EMBL" id="BMKK01000001">
    <property type="protein sequence ID" value="GGD46477.1"/>
    <property type="molecule type" value="Genomic_DNA"/>
</dbReference>
<dbReference type="PROSITE" id="PS51123">
    <property type="entry name" value="OMPA_2"/>
    <property type="match status" value="1"/>
</dbReference>
<dbReference type="InterPro" id="IPR006664">
    <property type="entry name" value="OMP_bac"/>
</dbReference>
<dbReference type="PANTHER" id="PTHR30329">
    <property type="entry name" value="STATOR ELEMENT OF FLAGELLAR MOTOR COMPLEX"/>
    <property type="match status" value="1"/>
</dbReference>
<accession>A0A917DLB8</accession>
<evidence type="ECO:0000256" key="1">
    <source>
        <dbReference type="ARBA" id="ARBA00004442"/>
    </source>
</evidence>
<dbReference type="InterPro" id="IPR006665">
    <property type="entry name" value="OmpA-like"/>
</dbReference>
<comment type="caution">
    <text evidence="7">The sequence shown here is derived from an EMBL/GenBank/DDBJ whole genome shotgun (WGS) entry which is preliminary data.</text>
</comment>
<dbReference type="RefSeq" id="WP_188764740.1">
    <property type="nucleotide sequence ID" value="NZ_BMKK01000001.1"/>
</dbReference>
<keyword evidence="3" id="KW-0998">Cell outer membrane</keyword>
<dbReference type="SUPFAM" id="SSF103088">
    <property type="entry name" value="OmpA-like"/>
    <property type="match status" value="1"/>
</dbReference>
<dbReference type="InterPro" id="IPR036737">
    <property type="entry name" value="OmpA-like_sf"/>
</dbReference>
<dbReference type="PANTHER" id="PTHR30329:SF21">
    <property type="entry name" value="LIPOPROTEIN YIAD-RELATED"/>
    <property type="match status" value="1"/>
</dbReference>
<evidence type="ECO:0000259" key="6">
    <source>
        <dbReference type="PROSITE" id="PS51123"/>
    </source>
</evidence>
<dbReference type="InterPro" id="IPR050330">
    <property type="entry name" value="Bact_OuterMem_StrucFunc"/>
</dbReference>
<dbReference type="Gene3D" id="3.30.1330.60">
    <property type="entry name" value="OmpA-like domain"/>
    <property type="match status" value="1"/>
</dbReference>
<feature type="chain" id="PRO_5036857905" evidence="5">
    <location>
        <begin position="26"/>
        <end position="234"/>
    </location>
</feature>
<evidence type="ECO:0000256" key="4">
    <source>
        <dbReference type="PROSITE-ProRule" id="PRU00473"/>
    </source>
</evidence>
<proteinExistence type="predicted"/>
<dbReference type="Pfam" id="PF00691">
    <property type="entry name" value="OmpA"/>
    <property type="match status" value="1"/>
</dbReference>
<protein>
    <submittedName>
        <fullName evidence="7">Cell envelope biogenesis protein OmpA</fullName>
    </submittedName>
</protein>
<dbReference type="InterPro" id="IPR027367">
    <property type="entry name" value="Gly-zipper_YMGG"/>
</dbReference>
<feature type="domain" description="OmpA-like" evidence="6">
    <location>
        <begin position="104"/>
        <end position="221"/>
    </location>
</feature>
<dbReference type="CDD" id="cd07185">
    <property type="entry name" value="OmpA_C-like"/>
    <property type="match status" value="1"/>
</dbReference>
<keyword evidence="2 4" id="KW-0472">Membrane</keyword>
<dbReference type="Pfam" id="PF13441">
    <property type="entry name" value="Gly-zipper_YMGG"/>
    <property type="match status" value="1"/>
</dbReference>
<dbReference type="GO" id="GO:0009279">
    <property type="term" value="C:cell outer membrane"/>
    <property type="evidence" value="ECO:0007669"/>
    <property type="project" value="UniProtKB-SubCell"/>
</dbReference>
<evidence type="ECO:0000256" key="5">
    <source>
        <dbReference type="SAM" id="SignalP"/>
    </source>
</evidence>